<keyword evidence="4 6" id="KW-1133">Transmembrane helix</keyword>
<accession>A0A0J6G7F2</accession>
<evidence type="ECO:0000313" key="8">
    <source>
        <dbReference type="Proteomes" id="UP000183613"/>
    </source>
</evidence>
<feature type="transmembrane region" description="Helical" evidence="6">
    <location>
        <begin position="430"/>
        <end position="450"/>
    </location>
</feature>
<evidence type="ECO:0000256" key="5">
    <source>
        <dbReference type="ARBA" id="ARBA00023136"/>
    </source>
</evidence>
<protein>
    <submittedName>
        <fullName evidence="7">Anion transporter</fullName>
    </submittedName>
</protein>
<feature type="transmembrane region" description="Helical" evidence="6">
    <location>
        <begin position="344"/>
        <end position="365"/>
    </location>
</feature>
<dbReference type="PATRIC" id="fig|882211.3.peg.316"/>
<dbReference type="OrthoDB" id="9766267at2"/>
<dbReference type="InterPro" id="IPR001898">
    <property type="entry name" value="SLC13A/DASS"/>
</dbReference>
<sequence>MNAPATTPTPATAKAKLPIGLVIAVLVMIGILLLPLPADLPVAGHRMLAILAFAVVVWITEAVSYEASAIMITSLMAFLIGMAPTLDDPSRLYGTSAGITMALTGFSNAALALVAGALFIAAAMTHTGLDRRIALVTLSRIGTSTRRILLGAIAVTILLSLVVPSATARSACVVPIMMGVILAFGVDKRSNIAAGIMIVVAQGTSIWNVGIQTAAAQNLLTVGFMDKMLGARVNWLDWLIAGAPWAIIMSAVLLFVVLKMLPPESDSIPGGKEAVEKSLAELGPMTGPQKRLMGVSIALLLAWATEGKLHSFDTTSTTYAGLVFLLLPRFGVMTWKDVQSRIPWGTVIVFGVGISLGTALLTTQAGQWLGVQVVQNTGLDKVGPLGIFAILGAFLILIHLGFASATALTSALLPILIAVLQTLPGEFNRLGMTMLLGFVVSYGFILPINAPQNMVCLGTQTFTAKQFAKVGLIVTAVGYLLMLLFAATYWSWLGWM</sequence>
<evidence type="ECO:0000256" key="1">
    <source>
        <dbReference type="ARBA" id="ARBA00004141"/>
    </source>
</evidence>
<dbReference type="Pfam" id="PF00939">
    <property type="entry name" value="Na_sulph_symp"/>
    <property type="match status" value="1"/>
</dbReference>
<feature type="transmembrane region" description="Helical" evidence="6">
    <location>
        <begin position="385"/>
        <end position="418"/>
    </location>
</feature>
<dbReference type="EMBL" id="FNUD01000002">
    <property type="protein sequence ID" value="SEE90522.1"/>
    <property type="molecule type" value="Genomic_DNA"/>
</dbReference>
<feature type="transmembrane region" description="Helical" evidence="6">
    <location>
        <begin position="168"/>
        <end position="186"/>
    </location>
</feature>
<dbReference type="GO" id="GO:0008514">
    <property type="term" value="F:organic anion transmembrane transporter activity"/>
    <property type="evidence" value="ECO:0007669"/>
    <property type="project" value="UniProtKB-ARBA"/>
</dbReference>
<dbReference type="PANTHER" id="PTHR10283">
    <property type="entry name" value="SOLUTE CARRIER FAMILY 13 MEMBER"/>
    <property type="match status" value="1"/>
</dbReference>
<dbReference type="GO" id="GO:1905039">
    <property type="term" value="P:carboxylic acid transmembrane transport"/>
    <property type="evidence" value="ECO:0007669"/>
    <property type="project" value="UniProtKB-ARBA"/>
</dbReference>
<proteinExistence type="inferred from homology"/>
<keyword evidence="8" id="KW-1185">Reference proteome</keyword>
<feature type="transmembrane region" description="Helical" evidence="6">
    <location>
        <begin position="17"/>
        <end position="36"/>
    </location>
</feature>
<dbReference type="Proteomes" id="UP000183613">
    <property type="component" value="Unassembled WGS sequence"/>
</dbReference>
<gene>
    <name evidence="7" type="ORF">SAMN04489800_2747</name>
</gene>
<evidence type="ECO:0000256" key="6">
    <source>
        <dbReference type="SAM" id="Phobius"/>
    </source>
</evidence>
<dbReference type="RefSeq" id="WP_048358263.1">
    <property type="nucleotide sequence ID" value="NZ_FNUD01000002.1"/>
</dbReference>
<organism evidence="7 8">
    <name type="scientific">Pseudomonas deceptionensis</name>
    <dbReference type="NCBI Taxonomy" id="882211"/>
    <lineage>
        <taxon>Bacteria</taxon>
        <taxon>Pseudomonadati</taxon>
        <taxon>Pseudomonadota</taxon>
        <taxon>Gammaproteobacteria</taxon>
        <taxon>Pseudomonadales</taxon>
        <taxon>Pseudomonadaceae</taxon>
        <taxon>Pseudomonas</taxon>
    </lineage>
</organism>
<dbReference type="InterPro" id="IPR030676">
    <property type="entry name" value="CitT-rel"/>
</dbReference>
<dbReference type="GO" id="GO:0005886">
    <property type="term" value="C:plasma membrane"/>
    <property type="evidence" value="ECO:0007669"/>
    <property type="project" value="TreeGrafter"/>
</dbReference>
<dbReference type="PANTHER" id="PTHR10283:SF82">
    <property type="entry name" value="SOLUTE CARRIER FAMILY 13 MEMBER 2"/>
    <property type="match status" value="1"/>
</dbReference>
<comment type="similarity">
    <text evidence="2">Belongs to the SLC13A/DASS transporter (TC 2.A.47) family. DIT1 subfamily.</text>
</comment>
<feature type="transmembrane region" description="Helical" evidence="6">
    <location>
        <begin position="235"/>
        <end position="258"/>
    </location>
</feature>
<comment type="subcellular location">
    <subcellularLocation>
        <location evidence="1">Membrane</location>
        <topology evidence="1">Multi-pass membrane protein</topology>
    </subcellularLocation>
</comment>
<evidence type="ECO:0000256" key="2">
    <source>
        <dbReference type="ARBA" id="ARBA00007349"/>
    </source>
</evidence>
<feature type="transmembrane region" description="Helical" evidence="6">
    <location>
        <begin position="470"/>
        <end position="492"/>
    </location>
</feature>
<feature type="transmembrane region" description="Helical" evidence="6">
    <location>
        <begin position="67"/>
        <end position="86"/>
    </location>
</feature>
<evidence type="ECO:0000313" key="7">
    <source>
        <dbReference type="EMBL" id="SEE90522.1"/>
    </source>
</evidence>
<keyword evidence="5 6" id="KW-0472">Membrane</keyword>
<dbReference type="PIRSF" id="PIRSF002457">
    <property type="entry name" value="DASS"/>
    <property type="match status" value="1"/>
</dbReference>
<reference evidence="7" key="1">
    <citation type="submission" date="2016-10" db="EMBL/GenBank/DDBJ databases">
        <authorList>
            <person name="Varghese N."/>
            <person name="Submissions S."/>
        </authorList>
    </citation>
    <scope>NUCLEOTIDE SEQUENCE [LARGE SCALE GENOMIC DNA]</scope>
    <source>
        <strain evidence="7">LMG 25555</strain>
    </source>
</reference>
<name>A0A0J6G7F2_PSEDM</name>
<feature type="transmembrane region" description="Helical" evidence="6">
    <location>
        <begin position="193"/>
        <end position="215"/>
    </location>
</feature>
<feature type="transmembrane region" description="Helical" evidence="6">
    <location>
        <begin position="98"/>
        <end position="123"/>
    </location>
</feature>
<comment type="caution">
    <text evidence="7">The sequence shown here is derived from an EMBL/GenBank/DDBJ whole genome shotgun (WGS) entry which is preliminary data.</text>
</comment>
<dbReference type="NCBIfam" id="TIGR00785">
    <property type="entry name" value="dass"/>
    <property type="match status" value="1"/>
</dbReference>
<evidence type="ECO:0000256" key="3">
    <source>
        <dbReference type="ARBA" id="ARBA00022692"/>
    </source>
</evidence>
<keyword evidence="3 6" id="KW-0812">Transmembrane</keyword>
<evidence type="ECO:0000256" key="4">
    <source>
        <dbReference type="ARBA" id="ARBA00022989"/>
    </source>
</evidence>
<feature type="transmembrane region" description="Helical" evidence="6">
    <location>
        <begin position="144"/>
        <end position="162"/>
    </location>
</feature>
<dbReference type="AlphaFoldDB" id="A0A0J6G7F2"/>
<feature type="transmembrane region" description="Helical" evidence="6">
    <location>
        <begin position="42"/>
        <end position="60"/>
    </location>
</feature>